<keyword evidence="2" id="KW-0863">Zinc-finger</keyword>
<dbReference type="AlphaFoldDB" id="A0A4W3H079"/>
<dbReference type="Proteomes" id="UP000314986">
    <property type="component" value="Unassembled WGS sequence"/>
</dbReference>
<evidence type="ECO:0000313" key="6">
    <source>
        <dbReference type="Proteomes" id="UP000314986"/>
    </source>
</evidence>
<dbReference type="InterPro" id="IPR013083">
    <property type="entry name" value="Znf_RING/FYVE/PHD"/>
</dbReference>
<dbReference type="SUPFAM" id="SSF57850">
    <property type="entry name" value="RING/U-box"/>
    <property type="match status" value="1"/>
</dbReference>
<reference evidence="6" key="1">
    <citation type="journal article" date="2006" name="Science">
        <title>Ancient noncoding elements conserved in the human genome.</title>
        <authorList>
            <person name="Venkatesh B."/>
            <person name="Kirkness E.F."/>
            <person name="Loh Y.H."/>
            <person name="Halpern A.L."/>
            <person name="Lee A.P."/>
            <person name="Johnson J."/>
            <person name="Dandona N."/>
            <person name="Viswanathan L.D."/>
            <person name="Tay A."/>
            <person name="Venter J.C."/>
            <person name="Strausberg R.L."/>
            <person name="Brenner S."/>
        </authorList>
    </citation>
    <scope>NUCLEOTIDE SEQUENCE [LARGE SCALE GENOMIC DNA]</scope>
</reference>
<proteinExistence type="predicted"/>
<organism evidence="5 6">
    <name type="scientific">Callorhinchus milii</name>
    <name type="common">Ghost shark</name>
    <dbReference type="NCBI Taxonomy" id="7868"/>
    <lineage>
        <taxon>Eukaryota</taxon>
        <taxon>Metazoa</taxon>
        <taxon>Chordata</taxon>
        <taxon>Craniata</taxon>
        <taxon>Vertebrata</taxon>
        <taxon>Chondrichthyes</taxon>
        <taxon>Holocephali</taxon>
        <taxon>Chimaeriformes</taxon>
        <taxon>Callorhinchidae</taxon>
        <taxon>Callorhinchus</taxon>
    </lineage>
</organism>
<dbReference type="InterPro" id="IPR018957">
    <property type="entry name" value="Znf_C3HC4_RING-type"/>
</dbReference>
<reference evidence="6" key="3">
    <citation type="journal article" date="2014" name="Nature">
        <title>Elephant shark genome provides unique insights into gnathostome evolution.</title>
        <authorList>
            <consortium name="International Elephant Shark Genome Sequencing Consortium"/>
            <person name="Venkatesh B."/>
            <person name="Lee A.P."/>
            <person name="Ravi V."/>
            <person name="Maurya A.K."/>
            <person name="Lian M.M."/>
            <person name="Swann J.B."/>
            <person name="Ohta Y."/>
            <person name="Flajnik M.F."/>
            <person name="Sutoh Y."/>
            <person name="Kasahara M."/>
            <person name="Hoon S."/>
            <person name="Gangu V."/>
            <person name="Roy S.W."/>
            <person name="Irimia M."/>
            <person name="Korzh V."/>
            <person name="Kondrychyn I."/>
            <person name="Lim Z.W."/>
            <person name="Tay B.H."/>
            <person name="Tohari S."/>
            <person name="Kong K.W."/>
            <person name="Ho S."/>
            <person name="Lorente-Galdos B."/>
            <person name="Quilez J."/>
            <person name="Marques-Bonet T."/>
            <person name="Raney B.J."/>
            <person name="Ingham P.W."/>
            <person name="Tay A."/>
            <person name="Hillier L.W."/>
            <person name="Minx P."/>
            <person name="Boehm T."/>
            <person name="Wilson R.K."/>
            <person name="Brenner S."/>
            <person name="Warren W.C."/>
        </authorList>
    </citation>
    <scope>NUCLEOTIDE SEQUENCE [LARGE SCALE GENOMIC DNA]</scope>
</reference>
<evidence type="ECO:0000256" key="3">
    <source>
        <dbReference type="ARBA" id="ARBA00022833"/>
    </source>
</evidence>
<reference evidence="6" key="2">
    <citation type="journal article" date="2007" name="PLoS Biol.">
        <title>Survey sequencing and comparative analysis of the elephant shark (Callorhinchus milii) genome.</title>
        <authorList>
            <person name="Venkatesh B."/>
            <person name="Kirkness E.F."/>
            <person name="Loh Y.H."/>
            <person name="Halpern A.L."/>
            <person name="Lee A.P."/>
            <person name="Johnson J."/>
            <person name="Dandona N."/>
            <person name="Viswanathan L.D."/>
            <person name="Tay A."/>
            <person name="Venter J.C."/>
            <person name="Strausberg R.L."/>
            <person name="Brenner S."/>
        </authorList>
    </citation>
    <scope>NUCLEOTIDE SEQUENCE [LARGE SCALE GENOMIC DNA]</scope>
</reference>
<name>A0A4W3H079_CALMI</name>
<evidence type="ECO:0000259" key="4">
    <source>
        <dbReference type="Pfam" id="PF00097"/>
    </source>
</evidence>
<dbReference type="GO" id="GO:0008270">
    <property type="term" value="F:zinc ion binding"/>
    <property type="evidence" value="ECO:0007669"/>
    <property type="project" value="UniProtKB-KW"/>
</dbReference>
<feature type="domain" description="Zinc finger C3HC4 RING-type" evidence="4">
    <location>
        <begin position="4"/>
        <end position="24"/>
    </location>
</feature>
<evidence type="ECO:0000313" key="5">
    <source>
        <dbReference type="Ensembl" id="ENSCMIP00000003524.1"/>
    </source>
</evidence>
<dbReference type="Gene3D" id="3.30.40.10">
    <property type="entry name" value="Zinc/RING finger domain, C3HC4 (zinc finger)"/>
    <property type="match status" value="1"/>
</dbReference>
<reference evidence="5" key="5">
    <citation type="submission" date="2025-09" db="UniProtKB">
        <authorList>
            <consortium name="Ensembl"/>
        </authorList>
    </citation>
    <scope>IDENTIFICATION</scope>
</reference>
<protein>
    <recommendedName>
        <fullName evidence="4">Zinc finger C3HC4 RING-type domain-containing protein</fullName>
    </recommendedName>
</protein>
<keyword evidence="1" id="KW-0479">Metal-binding</keyword>
<accession>A0A4W3H079</accession>
<dbReference type="Pfam" id="PF00097">
    <property type="entry name" value="zf-C3HC4"/>
    <property type="match status" value="1"/>
</dbReference>
<dbReference type="GeneTree" id="ENSGT00970000197848"/>
<keyword evidence="6" id="KW-1185">Reference proteome</keyword>
<reference evidence="5" key="4">
    <citation type="submission" date="2025-08" db="UniProtKB">
        <authorList>
            <consortium name="Ensembl"/>
        </authorList>
    </citation>
    <scope>IDENTIFICATION</scope>
</reference>
<dbReference type="Ensembl" id="ENSCMIT00000003663.1">
    <property type="protein sequence ID" value="ENSCMIP00000003524.1"/>
    <property type="gene ID" value="ENSCMIG00000002123.1"/>
</dbReference>
<evidence type="ECO:0000256" key="1">
    <source>
        <dbReference type="ARBA" id="ARBA00022723"/>
    </source>
</evidence>
<keyword evidence="3" id="KW-0862">Zinc</keyword>
<evidence type="ECO:0000256" key="2">
    <source>
        <dbReference type="ARBA" id="ARBA00022771"/>
    </source>
</evidence>
<sequence>MASFYTDPVTADCGHKFCRACTLQSWGTLQQIPQRNIRPNRFVSNIVKSIERLSKCRRTERPCHMAVLMLQNEILQRCQTSGI</sequence>